<evidence type="ECO:0000256" key="2">
    <source>
        <dbReference type="ARBA" id="ARBA00008779"/>
    </source>
</evidence>
<dbReference type="GO" id="GO:0046872">
    <property type="term" value="F:metal ion binding"/>
    <property type="evidence" value="ECO:0007669"/>
    <property type="project" value="UniProtKB-KW"/>
</dbReference>
<keyword evidence="6" id="KW-0106">Calcium</keyword>
<feature type="domain" description="Sulfatase N-terminal" evidence="8">
    <location>
        <begin position="26"/>
        <end position="359"/>
    </location>
</feature>
<accession>A6DJF1</accession>
<evidence type="ECO:0000256" key="5">
    <source>
        <dbReference type="ARBA" id="ARBA00022801"/>
    </source>
</evidence>
<keyword evidence="3" id="KW-0479">Metal-binding</keyword>
<keyword evidence="10" id="KW-1185">Reference proteome</keyword>
<evidence type="ECO:0000256" key="4">
    <source>
        <dbReference type="ARBA" id="ARBA00022729"/>
    </source>
</evidence>
<evidence type="ECO:0000256" key="7">
    <source>
        <dbReference type="SAM" id="SignalP"/>
    </source>
</evidence>
<evidence type="ECO:0000256" key="1">
    <source>
        <dbReference type="ARBA" id="ARBA00001913"/>
    </source>
</evidence>
<dbReference type="RefSeq" id="WP_007278022.1">
    <property type="nucleotide sequence ID" value="NZ_ABCK01000006.1"/>
</dbReference>
<dbReference type="SUPFAM" id="SSF53649">
    <property type="entry name" value="Alkaline phosphatase-like"/>
    <property type="match status" value="1"/>
</dbReference>
<dbReference type="InterPro" id="IPR050738">
    <property type="entry name" value="Sulfatase"/>
</dbReference>
<keyword evidence="5" id="KW-0378">Hydrolase</keyword>
<dbReference type="InterPro" id="IPR000917">
    <property type="entry name" value="Sulfatase_N"/>
</dbReference>
<dbReference type="EMBL" id="ABCK01000006">
    <property type="protein sequence ID" value="EDM28025.1"/>
    <property type="molecule type" value="Genomic_DNA"/>
</dbReference>
<evidence type="ECO:0000256" key="3">
    <source>
        <dbReference type="ARBA" id="ARBA00022723"/>
    </source>
</evidence>
<evidence type="ECO:0000259" key="8">
    <source>
        <dbReference type="Pfam" id="PF00884"/>
    </source>
</evidence>
<dbReference type="Proteomes" id="UP000004947">
    <property type="component" value="Unassembled WGS sequence"/>
</dbReference>
<gene>
    <name evidence="9" type="ORF">LNTAR_11751</name>
</gene>
<name>A6DJF1_9BACT</name>
<dbReference type="STRING" id="313628.LNTAR_11751"/>
<dbReference type="Pfam" id="PF00884">
    <property type="entry name" value="Sulfatase"/>
    <property type="match status" value="1"/>
</dbReference>
<dbReference type="PANTHER" id="PTHR42693">
    <property type="entry name" value="ARYLSULFATASE FAMILY MEMBER"/>
    <property type="match status" value="1"/>
</dbReference>
<organism evidence="9 10">
    <name type="scientific">Lentisphaera araneosa HTCC2155</name>
    <dbReference type="NCBI Taxonomy" id="313628"/>
    <lineage>
        <taxon>Bacteria</taxon>
        <taxon>Pseudomonadati</taxon>
        <taxon>Lentisphaerota</taxon>
        <taxon>Lentisphaeria</taxon>
        <taxon>Lentisphaerales</taxon>
        <taxon>Lentisphaeraceae</taxon>
        <taxon>Lentisphaera</taxon>
    </lineage>
</organism>
<dbReference type="GO" id="GO:0004065">
    <property type="term" value="F:arylsulfatase activity"/>
    <property type="evidence" value="ECO:0007669"/>
    <property type="project" value="TreeGrafter"/>
</dbReference>
<protein>
    <submittedName>
        <fullName evidence="9">Sulfatase 1</fullName>
    </submittedName>
</protein>
<keyword evidence="4 7" id="KW-0732">Signal</keyword>
<feature type="chain" id="PRO_5002694026" evidence="7">
    <location>
        <begin position="22"/>
        <end position="555"/>
    </location>
</feature>
<dbReference type="AlphaFoldDB" id="A6DJF1"/>
<proteinExistence type="inferred from homology"/>
<reference evidence="9 10" key="1">
    <citation type="journal article" date="2010" name="J. Bacteriol.">
        <title>Genome sequence of Lentisphaera araneosa HTCC2155T, the type species of the order Lentisphaerales in the phylum Lentisphaerae.</title>
        <authorList>
            <person name="Thrash J.C."/>
            <person name="Cho J.C."/>
            <person name="Vergin K.L."/>
            <person name="Morris R.M."/>
            <person name="Giovannoni S.J."/>
        </authorList>
    </citation>
    <scope>NUCLEOTIDE SEQUENCE [LARGE SCALE GENOMIC DNA]</scope>
    <source>
        <strain evidence="9 10">HTCC2155</strain>
    </source>
</reference>
<dbReference type="Gene3D" id="3.30.1120.10">
    <property type="match status" value="1"/>
</dbReference>
<dbReference type="InterPro" id="IPR017850">
    <property type="entry name" value="Alkaline_phosphatase_core_sf"/>
</dbReference>
<comment type="caution">
    <text evidence="9">The sequence shown here is derived from an EMBL/GenBank/DDBJ whole genome shotgun (WGS) entry which is preliminary data.</text>
</comment>
<comment type="cofactor">
    <cofactor evidence="1">
        <name>Ca(2+)</name>
        <dbReference type="ChEBI" id="CHEBI:29108"/>
    </cofactor>
</comment>
<comment type="similarity">
    <text evidence="2">Belongs to the sulfatase family.</text>
</comment>
<dbReference type="OrthoDB" id="5901192at2"/>
<evidence type="ECO:0000313" key="9">
    <source>
        <dbReference type="EMBL" id="EDM28025.1"/>
    </source>
</evidence>
<dbReference type="Gene3D" id="3.40.720.10">
    <property type="entry name" value="Alkaline Phosphatase, subunit A"/>
    <property type="match status" value="1"/>
</dbReference>
<feature type="signal peptide" evidence="7">
    <location>
        <begin position="1"/>
        <end position="21"/>
    </location>
</feature>
<sequence>MIRKLLFSCLMLSFASPLLLAETKAPNFIIFYMDDLGWAQTSVKMMDSEPLSVSQFYETPNLEKLAARGMKFSNAYAPTPTCTGSRVSIQFGKTSARMQYRFVHDVLSYKQRPEGYKDEVSIAGMLKAANKNYITAHFGKGIGVEQLKDVGYDITDEYEEIAPNGNFHGEYINIKNKESLPEDDPKRIYSLTKESLKFLDDHAGKRPFYMMISHYAVHGPHVASPDVLKKWQARYDALPNKPEKGREKDVFYRLHTPVFASMIEESDTHLGKLIDSLKEKGVLDNTYIIFTSDNGAEWAPRNEKNHRYNGPLTEGKYFPFEGGLRIPFVVAGPGIPAGKQCDTPIVQWDLLPTFHDLAGSEAALPDGVDGGSLKEVFTRGNSVQEIERHAPGLVFHFPSYYQPPISSIRMGDFKFMRNLNTDEIRLYNVKTDYREKNDLASEMPEKVATMKKALSEYVESVDGGKIEDVYQAAIELFDEFDHRSIVNYEQKLAEASSDAEKLTLKEAHEKKLRSNMLKREMIKDQRTSASWHRGRANDTVKRLGVKKDGTILSKK</sequence>
<dbReference type="PANTHER" id="PTHR42693:SF42">
    <property type="entry name" value="ARYLSULFATASE G"/>
    <property type="match status" value="1"/>
</dbReference>
<dbReference type="eggNOG" id="COG3119">
    <property type="taxonomic scope" value="Bacteria"/>
</dbReference>
<evidence type="ECO:0000256" key="6">
    <source>
        <dbReference type="ARBA" id="ARBA00022837"/>
    </source>
</evidence>
<dbReference type="CDD" id="cd16144">
    <property type="entry name" value="ARS_like"/>
    <property type="match status" value="1"/>
</dbReference>
<evidence type="ECO:0000313" key="10">
    <source>
        <dbReference type="Proteomes" id="UP000004947"/>
    </source>
</evidence>